<accession>A0A8J3FZP5</accession>
<dbReference type="EMBL" id="BMMK01000056">
    <property type="protein sequence ID" value="GGM82504.1"/>
    <property type="molecule type" value="Genomic_DNA"/>
</dbReference>
<sequence>MTSSAPGGDQPPSVELRATVNPGARIEVTDEAVLIREGDHIVRLAGGRLPAFTEALLTALADGQPLNVGQPDPERRAALNAVLNQLAEAGLLQLDDAATDLEQARGAAVGLWLRALHEIPLRTIDQRLGEGVCTVLGSGTLVQRLVAGLRGENITVVAARDPDAVPVTDDPERDVVVAVGRDENDPLLTEWNTCALESGRTWLAVFPFDGRRAIVGPWILPGASACLTCFQVRRAAAFPDRPLTDDLLAARPVATSGDRGAVYPGITTMQVGIVMERILEWFGLTSTHAGLATPGGLHTLDAGREGLQLAKHRVLRVPRCPTCSTAQGVGYPMVWSHPLPAIQLPSHTQELEQEAGA</sequence>
<dbReference type="InterPro" id="IPR022291">
    <property type="entry name" value="Bacteriocin_synth_cyclodeHase"/>
</dbReference>
<proteinExistence type="predicted"/>
<organism evidence="1 2">
    <name type="scientific">Longimycelium tulufanense</name>
    <dbReference type="NCBI Taxonomy" id="907463"/>
    <lineage>
        <taxon>Bacteria</taxon>
        <taxon>Bacillati</taxon>
        <taxon>Actinomycetota</taxon>
        <taxon>Actinomycetes</taxon>
        <taxon>Pseudonocardiales</taxon>
        <taxon>Pseudonocardiaceae</taxon>
        <taxon>Longimycelium</taxon>
    </lineage>
</organism>
<evidence type="ECO:0000313" key="2">
    <source>
        <dbReference type="Proteomes" id="UP000637578"/>
    </source>
</evidence>
<dbReference type="NCBIfam" id="TIGR03882">
    <property type="entry name" value="cyclo_dehyd_2"/>
    <property type="match status" value="1"/>
</dbReference>
<dbReference type="Gene3D" id="3.40.50.720">
    <property type="entry name" value="NAD(P)-binding Rossmann-like Domain"/>
    <property type="match status" value="1"/>
</dbReference>
<evidence type="ECO:0000313" key="1">
    <source>
        <dbReference type="EMBL" id="GGM82504.1"/>
    </source>
</evidence>
<protein>
    <recommendedName>
        <fullName evidence="3">Bacteriocin biosynthesis cyclodehydratase domain-containing protein</fullName>
    </recommendedName>
</protein>
<keyword evidence="2" id="KW-1185">Reference proteome</keyword>
<evidence type="ECO:0008006" key="3">
    <source>
        <dbReference type="Google" id="ProtNLM"/>
    </source>
</evidence>
<reference evidence="1" key="2">
    <citation type="submission" date="2020-09" db="EMBL/GenBank/DDBJ databases">
        <authorList>
            <person name="Sun Q."/>
            <person name="Zhou Y."/>
        </authorList>
    </citation>
    <scope>NUCLEOTIDE SEQUENCE</scope>
    <source>
        <strain evidence="1">CGMCC 4.5737</strain>
    </source>
</reference>
<dbReference type="AlphaFoldDB" id="A0A8J3FZP5"/>
<dbReference type="RefSeq" id="WP_189061926.1">
    <property type="nucleotide sequence ID" value="NZ_BMMK01000056.1"/>
</dbReference>
<dbReference type="Proteomes" id="UP000637578">
    <property type="component" value="Unassembled WGS sequence"/>
</dbReference>
<name>A0A8J3FZP5_9PSEU</name>
<reference evidence="1" key="1">
    <citation type="journal article" date="2014" name="Int. J. Syst. Evol. Microbiol.">
        <title>Complete genome sequence of Corynebacterium casei LMG S-19264T (=DSM 44701T), isolated from a smear-ripened cheese.</title>
        <authorList>
            <consortium name="US DOE Joint Genome Institute (JGI-PGF)"/>
            <person name="Walter F."/>
            <person name="Albersmeier A."/>
            <person name="Kalinowski J."/>
            <person name="Ruckert C."/>
        </authorList>
    </citation>
    <scope>NUCLEOTIDE SEQUENCE</scope>
    <source>
        <strain evidence="1">CGMCC 4.5737</strain>
    </source>
</reference>
<gene>
    <name evidence="1" type="ORF">GCM10012275_61330</name>
</gene>
<comment type="caution">
    <text evidence="1">The sequence shown here is derived from an EMBL/GenBank/DDBJ whole genome shotgun (WGS) entry which is preliminary data.</text>
</comment>